<dbReference type="GO" id="GO:0070492">
    <property type="term" value="F:oligosaccharide binding"/>
    <property type="evidence" value="ECO:0007669"/>
    <property type="project" value="TreeGrafter"/>
</dbReference>
<dbReference type="Gene3D" id="3.20.20.80">
    <property type="entry name" value="Glycosidases"/>
    <property type="match status" value="1"/>
</dbReference>
<dbReference type="InterPro" id="IPR029070">
    <property type="entry name" value="Chitinase_insertion_sf"/>
</dbReference>
<evidence type="ECO:0000256" key="1">
    <source>
        <dbReference type="ARBA" id="ARBA00022801"/>
    </source>
</evidence>
<sequence length="470" mass="53649">MNIHVVRSGDTLWQIARRYGSDINQIALANGLEDEDVLVVGQALVVPNPETEYVIQPGDALWEIAQRYNVPLNELAAYNNIVNPSLIFVGDMLVMPYRIHTVSSGETLWIIANQYQTTVSELVQSNAISNPSLIQPGQKIRVPMAAKPFTEVNAYATDVDESGRGDVLDVGRHLTYLMPFTYTFREDGTITTLNEQPVLEAAYATNTTPILVMTNFVNQDFDSDLMATLLRNPDIQETFINNLLNIMRQKGYVGVNFDFEYVYPEDRENYNNFLRRVVNRLRPEGLLTTTALAPKDSGEQTGLLYEAHDYPAHGEIVDFVVLMTYEWGWAGGEPWAIAPIDEVREVLDYAVQVIPRNKILMGIPLYGRDWDIPWEQGTFAETVSLDEALDLANRYGANIQYHTQHQSPYFQYTDETGQRHEVWFEDARSMRAKYKTIKDYGLRGASYWALGIPLKQNWLVLQNEFRIRKI</sequence>
<dbReference type="Gene3D" id="3.10.50.10">
    <property type="match status" value="1"/>
</dbReference>
<dbReference type="PANTHER" id="PTHR46066:SF2">
    <property type="entry name" value="CHITINASE DOMAIN-CONTAINING PROTEIN 1"/>
    <property type="match status" value="1"/>
</dbReference>
<feature type="domain" description="LysM" evidence="3">
    <location>
        <begin position="2"/>
        <end position="46"/>
    </location>
</feature>
<dbReference type="InterPro" id="IPR036779">
    <property type="entry name" value="LysM_dom_sf"/>
</dbReference>
<dbReference type="Gene3D" id="3.10.350.10">
    <property type="entry name" value="LysM domain"/>
    <property type="match status" value="3"/>
</dbReference>
<dbReference type="CDD" id="cd02874">
    <property type="entry name" value="GH18_CFLE_spore_hydrolase"/>
    <property type="match status" value="1"/>
</dbReference>
<dbReference type="PROSITE" id="PS51910">
    <property type="entry name" value="GH18_2"/>
    <property type="match status" value="1"/>
</dbReference>
<evidence type="ECO:0000259" key="4">
    <source>
        <dbReference type="PROSITE" id="PS51910"/>
    </source>
</evidence>
<evidence type="ECO:0000313" key="5">
    <source>
        <dbReference type="EMBL" id="SDN34884.1"/>
    </source>
</evidence>
<keyword evidence="2" id="KW-0326">Glycosidase</keyword>
<organism evidence="5 6">
    <name type="scientific">Tenuibacillus multivorans</name>
    <dbReference type="NCBI Taxonomy" id="237069"/>
    <lineage>
        <taxon>Bacteria</taxon>
        <taxon>Bacillati</taxon>
        <taxon>Bacillota</taxon>
        <taxon>Bacilli</taxon>
        <taxon>Bacillales</taxon>
        <taxon>Bacillaceae</taxon>
        <taxon>Tenuibacillus</taxon>
    </lineage>
</organism>
<dbReference type="AlphaFoldDB" id="A0A1H0ANL5"/>
<accession>A0A1H0ANL5</accession>
<feature type="domain" description="LysM" evidence="3">
    <location>
        <begin position="51"/>
        <end position="95"/>
    </location>
</feature>
<dbReference type="PANTHER" id="PTHR46066">
    <property type="entry name" value="CHITINASE DOMAIN-CONTAINING PROTEIN 1 FAMILY MEMBER"/>
    <property type="match status" value="1"/>
</dbReference>
<dbReference type="STRING" id="237069.SAMN05216498_2006"/>
<dbReference type="GO" id="GO:0008061">
    <property type="term" value="F:chitin binding"/>
    <property type="evidence" value="ECO:0007669"/>
    <property type="project" value="InterPro"/>
</dbReference>
<proteinExistence type="predicted"/>
<evidence type="ECO:0000259" key="3">
    <source>
        <dbReference type="PROSITE" id="PS51782"/>
    </source>
</evidence>
<evidence type="ECO:0000256" key="2">
    <source>
        <dbReference type="ARBA" id="ARBA00023295"/>
    </source>
</evidence>
<gene>
    <name evidence="5" type="ORF">SAMN05216498_2006</name>
</gene>
<dbReference type="SUPFAM" id="SSF54106">
    <property type="entry name" value="LysM domain"/>
    <property type="match status" value="3"/>
</dbReference>
<dbReference type="GO" id="GO:0005975">
    <property type="term" value="P:carbohydrate metabolic process"/>
    <property type="evidence" value="ECO:0007669"/>
    <property type="project" value="InterPro"/>
</dbReference>
<keyword evidence="6" id="KW-1185">Reference proteome</keyword>
<name>A0A1H0ANL5_9BACI</name>
<dbReference type="SMART" id="SM00257">
    <property type="entry name" value="LysM"/>
    <property type="match status" value="3"/>
</dbReference>
<feature type="domain" description="GH18" evidence="4">
    <location>
        <begin position="150"/>
        <end position="470"/>
    </location>
</feature>
<dbReference type="InterPro" id="IPR001223">
    <property type="entry name" value="Glyco_hydro18_cat"/>
</dbReference>
<evidence type="ECO:0000313" key="6">
    <source>
        <dbReference type="Proteomes" id="UP000199334"/>
    </source>
</evidence>
<dbReference type="Pfam" id="PF00704">
    <property type="entry name" value="Glyco_hydro_18"/>
    <property type="match status" value="1"/>
</dbReference>
<dbReference type="SMART" id="SM00636">
    <property type="entry name" value="Glyco_18"/>
    <property type="match status" value="1"/>
</dbReference>
<dbReference type="PROSITE" id="PS51782">
    <property type="entry name" value="LYSM"/>
    <property type="match status" value="3"/>
</dbReference>
<dbReference type="RefSeq" id="WP_093856467.1">
    <property type="nucleotide sequence ID" value="NZ_BJVZ01000021.1"/>
</dbReference>
<dbReference type="EMBL" id="FNIG01000004">
    <property type="protein sequence ID" value="SDN34884.1"/>
    <property type="molecule type" value="Genomic_DNA"/>
</dbReference>
<dbReference type="SUPFAM" id="SSF51445">
    <property type="entry name" value="(Trans)glycosidases"/>
    <property type="match status" value="1"/>
</dbReference>
<dbReference type="InterPro" id="IPR011583">
    <property type="entry name" value="Chitinase_II/V-like_cat"/>
</dbReference>
<protein>
    <submittedName>
        <fullName evidence="5">Spore germination protein</fullName>
    </submittedName>
</protein>
<keyword evidence="1" id="KW-0378">Hydrolase</keyword>
<dbReference type="GO" id="GO:0012505">
    <property type="term" value="C:endomembrane system"/>
    <property type="evidence" value="ECO:0007669"/>
    <property type="project" value="TreeGrafter"/>
</dbReference>
<dbReference type="Proteomes" id="UP000199334">
    <property type="component" value="Unassembled WGS sequence"/>
</dbReference>
<dbReference type="InterPro" id="IPR041704">
    <property type="entry name" value="CFLE_GH18"/>
</dbReference>
<dbReference type="InterPro" id="IPR017853">
    <property type="entry name" value="GH"/>
</dbReference>
<reference evidence="5 6" key="1">
    <citation type="submission" date="2016-10" db="EMBL/GenBank/DDBJ databases">
        <authorList>
            <person name="de Groot N.N."/>
        </authorList>
    </citation>
    <scope>NUCLEOTIDE SEQUENCE [LARGE SCALE GENOMIC DNA]</scope>
    <source>
        <strain evidence="5 6">CGMCC 1.3442</strain>
    </source>
</reference>
<feature type="domain" description="LysM" evidence="3">
    <location>
        <begin position="98"/>
        <end position="142"/>
    </location>
</feature>
<dbReference type="GO" id="GO:0016798">
    <property type="term" value="F:hydrolase activity, acting on glycosyl bonds"/>
    <property type="evidence" value="ECO:0007669"/>
    <property type="project" value="UniProtKB-KW"/>
</dbReference>
<dbReference type="OrthoDB" id="9769314at2"/>
<dbReference type="CDD" id="cd00118">
    <property type="entry name" value="LysM"/>
    <property type="match status" value="3"/>
</dbReference>
<dbReference type="Pfam" id="PF01476">
    <property type="entry name" value="LysM"/>
    <property type="match status" value="3"/>
</dbReference>
<dbReference type="InterPro" id="IPR018392">
    <property type="entry name" value="LysM"/>
</dbReference>